<evidence type="ECO:0000259" key="6">
    <source>
        <dbReference type="Pfam" id="PF03717"/>
    </source>
</evidence>
<evidence type="ECO:0000313" key="7">
    <source>
        <dbReference type="EMBL" id="SEC60549.1"/>
    </source>
</evidence>
<proteinExistence type="inferred from homology"/>
<comment type="subcellular location">
    <subcellularLocation>
        <location evidence="1">Membrane</location>
    </subcellularLocation>
</comment>
<keyword evidence="4" id="KW-0812">Transmembrane</keyword>
<dbReference type="OrthoDB" id="9789078at2"/>
<dbReference type="InterPro" id="IPR005311">
    <property type="entry name" value="PBP_dimer"/>
</dbReference>
<name>A0A1H4TVV9_9MICO</name>
<dbReference type="GO" id="GO:0008658">
    <property type="term" value="F:penicillin binding"/>
    <property type="evidence" value="ECO:0007669"/>
    <property type="project" value="InterPro"/>
</dbReference>
<keyword evidence="8" id="KW-1185">Reference proteome</keyword>
<evidence type="ECO:0000256" key="2">
    <source>
        <dbReference type="ARBA" id="ARBA00007171"/>
    </source>
</evidence>
<feature type="domain" description="Penicillin-binding protein dimerisation" evidence="6">
    <location>
        <begin position="56"/>
        <end position="186"/>
    </location>
</feature>
<accession>A0A1H4TVV9</accession>
<evidence type="ECO:0000256" key="4">
    <source>
        <dbReference type="SAM" id="Phobius"/>
    </source>
</evidence>
<dbReference type="Proteomes" id="UP000199183">
    <property type="component" value="Unassembled WGS sequence"/>
</dbReference>
<dbReference type="InterPro" id="IPR001460">
    <property type="entry name" value="PCN-bd_Tpept"/>
</dbReference>
<dbReference type="GO" id="GO:0005886">
    <property type="term" value="C:plasma membrane"/>
    <property type="evidence" value="ECO:0007669"/>
    <property type="project" value="TreeGrafter"/>
</dbReference>
<dbReference type="PANTHER" id="PTHR30627:SF1">
    <property type="entry name" value="PEPTIDOGLYCAN D,D-TRANSPEPTIDASE FTSI"/>
    <property type="match status" value="1"/>
</dbReference>
<dbReference type="Gene3D" id="3.90.1310.10">
    <property type="entry name" value="Penicillin-binding protein 2a (Domain 2)"/>
    <property type="match status" value="1"/>
</dbReference>
<evidence type="ECO:0000259" key="5">
    <source>
        <dbReference type="Pfam" id="PF00905"/>
    </source>
</evidence>
<dbReference type="SUPFAM" id="SSF56519">
    <property type="entry name" value="Penicillin binding protein dimerisation domain"/>
    <property type="match status" value="1"/>
</dbReference>
<comment type="similarity">
    <text evidence="2">Belongs to the transpeptidase family.</text>
</comment>
<dbReference type="Pfam" id="PF00905">
    <property type="entry name" value="Transpeptidase"/>
    <property type="match status" value="1"/>
</dbReference>
<dbReference type="Gene3D" id="3.40.710.10">
    <property type="entry name" value="DD-peptidase/beta-lactamase superfamily"/>
    <property type="match status" value="1"/>
</dbReference>
<dbReference type="EMBL" id="FNRY01000002">
    <property type="protein sequence ID" value="SEC60549.1"/>
    <property type="molecule type" value="Genomic_DNA"/>
</dbReference>
<sequence length="592" mass="62657">MKHANRISRRRAVVAVICVLAVFAAFVIRLIDIQVVSAAQLRADAAEKTSSELVVYGERGDIVDTNGTVLAGSVMRYDLTVAPVNVNAFKRTDDKGKTVKVSVEQAASEIGKIVGKSGKDILDIVNGALDENPDSLYALIATSLDVDQYQAIVDLHIPWLYPKKHPGRFYPNGAIAGNLIGFVGSDGEPLAGAERYMNSCLASQDGTQAYQRGKDGVAIPGSMQTTTPAVDGGTLKLTIDADLEWYAAQRVAEQVTATNATWGVVSVMEASTGKLRAVAEYPSVDPNDVAASNPNDRGSRAFTWPYEPGSTFKTLLAASLIDAGLADPATHVLADGWYRPANGAQIKDSFAHGPLPLTLTGVLAESSNTGISQLGERMPAKQRYEYLKKFGIGTPTAVGFPAESGGVLHDWQNWDNQTYYATMFGQGLSATAIQTLNAYQALANGGVKMPASIIEGCTHPDGTVTNVPSEKGTRVVSKKAADLTVQMLESVVTDGHFGTTMEIPGYRVAAKSGTAQQGDGSGGLKSTYIVSMTGMAPADNPQYVVSVTIANPTTIRSSAAAAPTFQQVMTQVLKSYGVPPSTEPAPNWPTRY</sequence>
<reference evidence="7 8" key="1">
    <citation type="submission" date="2016-10" db="EMBL/GenBank/DDBJ databases">
        <authorList>
            <person name="de Groot N.N."/>
        </authorList>
    </citation>
    <scope>NUCLEOTIDE SEQUENCE [LARGE SCALE GENOMIC DNA]</scope>
    <source>
        <strain evidence="7 8">DSM 21799</strain>
    </source>
</reference>
<dbReference type="InterPro" id="IPR012338">
    <property type="entry name" value="Beta-lactam/transpept-like"/>
</dbReference>
<dbReference type="GO" id="GO:0051301">
    <property type="term" value="P:cell division"/>
    <property type="evidence" value="ECO:0007669"/>
    <property type="project" value="UniProtKB-KW"/>
</dbReference>
<keyword evidence="3 4" id="KW-0472">Membrane</keyword>
<dbReference type="InterPro" id="IPR036138">
    <property type="entry name" value="PBP_dimer_sf"/>
</dbReference>
<protein>
    <submittedName>
        <fullName evidence="7">Cell division protein FtsI (Penicillin-binding protein 3)</fullName>
    </submittedName>
</protein>
<dbReference type="AlphaFoldDB" id="A0A1H4TVV9"/>
<dbReference type="STRING" id="640635.SAMN04489806_3335"/>
<gene>
    <name evidence="7" type="ORF">SAMN04489806_3335</name>
</gene>
<dbReference type="SUPFAM" id="SSF56601">
    <property type="entry name" value="beta-lactamase/transpeptidase-like"/>
    <property type="match status" value="1"/>
</dbReference>
<dbReference type="InterPro" id="IPR050515">
    <property type="entry name" value="Beta-lactam/transpept"/>
</dbReference>
<evidence type="ECO:0000256" key="1">
    <source>
        <dbReference type="ARBA" id="ARBA00004370"/>
    </source>
</evidence>
<organism evidence="7 8">
    <name type="scientific">Paramicrobacterium humi</name>
    <dbReference type="NCBI Taxonomy" id="640635"/>
    <lineage>
        <taxon>Bacteria</taxon>
        <taxon>Bacillati</taxon>
        <taxon>Actinomycetota</taxon>
        <taxon>Actinomycetes</taxon>
        <taxon>Micrococcales</taxon>
        <taxon>Microbacteriaceae</taxon>
        <taxon>Paramicrobacterium</taxon>
    </lineage>
</organism>
<keyword evidence="4" id="KW-1133">Transmembrane helix</keyword>
<dbReference type="Gene3D" id="3.30.450.330">
    <property type="match status" value="1"/>
</dbReference>
<dbReference type="RefSeq" id="WP_091187991.1">
    <property type="nucleotide sequence ID" value="NZ_FNRY01000002.1"/>
</dbReference>
<feature type="domain" description="Penicillin-binding protein transpeptidase" evidence="5">
    <location>
        <begin position="263"/>
        <end position="569"/>
    </location>
</feature>
<feature type="transmembrane region" description="Helical" evidence="4">
    <location>
        <begin position="12"/>
        <end position="31"/>
    </location>
</feature>
<evidence type="ECO:0000313" key="8">
    <source>
        <dbReference type="Proteomes" id="UP000199183"/>
    </source>
</evidence>
<evidence type="ECO:0000256" key="3">
    <source>
        <dbReference type="ARBA" id="ARBA00023136"/>
    </source>
</evidence>
<dbReference type="PANTHER" id="PTHR30627">
    <property type="entry name" value="PEPTIDOGLYCAN D,D-TRANSPEPTIDASE"/>
    <property type="match status" value="1"/>
</dbReference>
<keyword evidence="7" id="KW-0132">Cell division</keyword>
<dbReference type="Pfam" id="PF03717">
    <property type="entry name" value="PBP_dimer"/>
    <property type="match status" value="1"/>
</dbReference>
<keyword evidence="7" id="KW-0131">Cell cycle</keyword>
<dbReference type="GO" id="GO:0071555">
    <property type="term" value="P:cell wall organization"/>
    <property type="evidence" value="ECO:0007669"/>
    <property type="project" value="TreeGrafter"/>
</dbReference>